<gene>
    <name evidence="1" type="ORF">FF011L_38820</name>
</gene>
<reference evidence="1 2" key="1">
    <citation type="submission" date="2019-02" db="EMBL/GenBank/DDBJ databases">
        <title>Deep-cultivation of Planctomycetes and their phenomic and genomic characterization uncovers novel biology.</title>
        <authorList>
            <person name="Wiegand S."/>
            <person name="Jogler M."/>
            <person name="Boedeker C."/>
            <person name="Pinto D."/>
            <person name="Vollmers J."/>
            <person name="Rivas-Marin E."/>
            <person name="Kohn T."/>
            <person name="Peeters S.H."/>
            <person name="Heuer A."/>
            <person name="Rast P."/>
            <person name="Oberbeckmann S."/>
            <person name="Bunk B."/>
            <person name="Jeske O."/>
            <person name="Meyerdierks A."/>
            <person name="Storesund J.E."/>
            <person name="Kallscheuer N."/>
            <person name="Luecker S."/>
            <person name="Lage O.M."/>
            <person name="Pohl T."/>
            <person name="Merkel B.J."/>
            <person name="Hornburger P."/>
            <person name="Mueller R.-W."/>
            <person name="Bruemmer F."/>
            <person name="Labrenz M."/>
            <person name="Spormann A.M."/>
            <person name="Op den Camp H."/>
            <person name="Overmann J."/>
            <person name="Amann R."/>
            <person name="Jetten M.S.M."/>
            <person name="Mascher T."/>
            <person name="Medema M.H."/>
            <person name="Devos D.P."/>
            <person name="Kaster A.-K."/>
            <person name="Ovreas L."/>
            <person name="Rohde M."/>
            <person name="Galperin M.Y."/>
            <person name="Jogler C."/>
        </authorList>
    </citation>
    <scope>NUCLEOTIDE SEQUENCE [LARGE SCALE GENOMIC DNA]</scope>
    <source>
        <strain evidence="1 2">FF011L</strain>
    </source>
</reference>
<sequence length="51" mass="5759">MKRTAAGTRLVLGHHNEKAISLNVRHRFEHYGEANELVGYIHHAWPDPDGG</sequence>
<evidence type="ECO:0000313" key="2">
    <source>
        <dbReference type="Proteomes" id="UP000320672"/>
    </source>
</evidence>
<evidence type="ECO:0000313" key="1">
    <source>
        <dbReference type="EMBL" id="QDS95098.1"/>
    </source>
</evidence>
<organism evidence="1 2">
    <name type="scientific">Roseimaritima multifibrata</name>
    <dbReference type="NCBI Taxonomy" id="1930274"/>
    <lineage>
        <taxon>Bacteria</taxon>
        <taxon>Pseudomonadati</taxon>
        <taxon>Planctomycetota</taxon>
        <taxon>Planctomycetia</taxon>
        <taxon>Pirellulales</taxon>
        <taxon>Pirellulaceae</taxon>
        <taxon>Roseimaritima</taxon>
    </lineage>
</organism>
<dbReference type="EMBL" id="CP036262">
    <property type="protein sequence ID" value="QDS95098.1"/>
    <property type="molecule type" value="Genomic_DNA"/>
</dbReference>
<accession>A0A517MJQ4</accession>
<proteinExistence type="predicted"/>
<dbReference type="Proteomes" id="UP000320672">
    <property type="component" value="Chromosome"/>
</dbReference>
<dbReference type="AlphaFoldDB" id="A0A517MJQ4"/>
<name>A0A517MJQ4_9BACT</name>
<dbReference type="KEGG" id="rml:FF011L_38820"/>
<keyword evidence="2" id="KW-1185">Reference proteome</keyword>
<protein>
    <submittedName>
        <fullName evidence="1">Uncharacterized protein</fullName>
    </submittedName>
</protein>